<dbReference type="Proteomes" id="UP000075886">
    <property type="component" value="Unassembled WGS sequence"/>
</dbReference>
<evidence type="ECO:0000256" key="2">
    <source>
        <dbReference type="ARBA" id="ARBA00022525"/>
    </source>
</evidence>
<organism evidence="12 13">
    <name type="scientific">Anopheles farauti</name>
    <dbReference type="NCBI Taxonomy" id="69004"/>
    <lineage>
        <taxon>Eukaryota</taxon>
        <taxon>Metazoa</taxon>
        <taxon>Ecdysozoa</taxon>
        <taxon>Arthropoda</taxon>
        <taxon>Hexapoda</taxon>
        <taxon>Insecta</taxon>
        <taxon>Pterygota</taxon>
        <taxon>Neoptera</taxon>
        <taxon>Endopterygota</taxon>
        <taxon>Diptera</taxon>
        <taxon>Nematocera</taxon>
        <taxon>Culicoidea</taxon>
        <taxon>Culicidae</taxon>
        <taxon>Anophelinae</taxon>
        <taxon>Anopheles</taxon>
    </lineage>
</organism>
<feature type="signal peptide" evidence="10">
    <location>
        <begin position="1"/>
        <end position="26"/>
    </location>
</feature>
<evidence type="ECO:0000259" key="11">
    <source>
        <dbReference type="PROSITE" id="PS50240"/>
    </source>
</evidence>
<keyword evidence="7" id="KW-0865">Zymogen</keyword>
<keyword evidence="5" id="KW-0378">Hydrolase</keyword>
<keyword evidence="4 10" id="KW-0732">Signal</keyword>
<dbReference type="GO" id="GO:0004252">
    <property type="term" value="F:serine-type endopeptidase activity"/>
    <property type="evidence" value="ECO:0007669"/>
    <property type="project" value="InterPro"/>
</dbReference>
<dbReference type="InterPro" id="IPR018114">
    <property type="entry name" value="TRYPSIN_HIS"/>
</dbReference>
<dbReference type="EnsemblMetazoa" id="AFAF012232-RA">
    <property type="protein sequence ID" value="AFAF012232-PA"/>
    <property type="gene ID" value="AFAF012232"/>
</dbReference>
<evidence type="ECO:0000256" key="8">
    <source>
        <dbReference type="ARBA" id="ARBA00023157"/>
    </source>
</evidence>
<dbReference type="InterPro" id="IPR001254">
    <property type="entry name" value="Trypsin_dom"/>
</dbReference>
<dbReference type="PROSITE" id="PS51257">
    <property type="entry name" value="PROKAR_LIPOPROTEIN"/>
    <property type="match status" value="1"/>
</dbReference>
<dbReference type="FunFam" id="2.40.10.10:FF:000146">
    <property type="entry name" value="Serine protease 53"/>
    <property type="match status" value="1"/>
</dbReference>
<dbReference type="InterPro" id="IPR043504">
    <property type="entry name" value="Peptidase_S1_PA_chymotrypsin"/>
</dbReference>
<evidence type="ECO:0000313" key="13">
    <source>
        <dbReference type="Proteomes" id="UP000075886"/>
    </source>
</evidence>
<evidence type="ECO:0000256" key="5">
    <source>
        <dbReference type="ARBA" id="ARBA00022801"/>
    </source>
</evidence>
<comment type="subcellular location">
    <subcellularLocation>
        <location evidence="1">Secreted</location>
    </subcellularLocation>
</comment>
<accession>A0A182QKT5</accession>
<evidence type="ECO:0000256" key="9">
    <source>
        <dbReference type="ARBA" id="ARBA00024195"/>
    </source>
</evidence>
<feature type="domain" description="Peptidase S1" evidence="11">
    <location>
        <begin position="331"/>
        <end position="574"/>
    </location>
</feature>
<dbReference type="GO" id="GO:0006508">
    <property type="term" value="P:proteolysis"/>
    <property type="evidence" value="ECO:0007669"/>
    <property type="project" value="UniProtKB-KW"/>
</dbReference>
<comment type="similarity">
    <text evidence="9">Belongs to the peptidase S1 family. CLIP subfamily.</text>
</comment>
<dbReference type="CDD" id="cd00190">
    <property type="entry name" value="Tryp_SPc"/>
    <property type="match status" value="1"/>
</dbReference>
<feature type="domain" description="Peptidase S1" evidence="11">
    <location>
        <begin position="39"/>
        <end position="285"/>
    </location>
</feature>
<dbReference type="SUPFAM" id="SSF50494">
    <property type="entry name" value="Trypsin-like serine proteases"/>
    <property type="match status" value="2"/>
</dbReference>
<dbReference type="PROSITE" id="PS00134">
    <property type="entry name" value="TRYPSIN_HIS"/>
    <property type="match status" value="1"/>
</dbReference>
<dbReference type="AlphaFoldDB" id="A0A182QKT5"/>
<dbReference type="STRING" id="69004.A0A182QKT5"/>
<dbReference type="InterPro" id="IPR001314">
    <property type="entry name" value="Peptidase_S1A"/>
</dbReference>
<dbReference type="InterPro" id="IPR009003">
    <property type="entry name" value="Peptidase_S1_PA"/>
</dbReference>
<sequence>MLSRRRCAVVTIVVLVFSVLVASGVSQSCGKRKNPQYMIHNANESKDGSWPWHAVLYHKTSLSMSYVCGGTILDQNSVLTAAHCLVVPEGKIALERLVVQVGRNRLGTSDTRVQEFEAYNLIIHPKYNINRIGYDIAIIKLSADITYNHFVQPVCLWKGDESVVDESHGTVIGFGFDESNTVSKSLREARIPVVGPMKCIESNQELYGPVVDSSMFCAGNRATGVGPCNGDSGGGMFFTVGNVWYIRGMVSFTKPRDDALTCDTSQYTVLTNVTHYRRWIQSHMRNEDATRMDVASLEDRILKTALLPVRTCGYNPYANRQESSKPLEFGYPWLGRMLYHDNRKDETFHTVVTLISELYLIADPDIADAIHRENKTVLYVLLGEYIFGHSKHCGKIDGKIVCAPIQRLRYDKIIWYSGYEPRNPNNVSNIALVRLLDRADTSQPNVKPICLPLINRLRTEPLSEYVVTTDTKDRKYARSVVELVPRSECYHQWKDNIAELRRDHICVSIDDEDGTDCRQLLSGASLQAVQKWFGKQRYVLHGLSYINNDMCDTSRASIFVNIGFYIDWILDTIEE</sequence>
<name>A0A182QKT5_9DIPT</name>
<evidence type="ECO:0000256" key="10">
    <source>
        <dbReference type="SAM" id="SignalP"/>
    </source>
</evidence>
<dbReference type="InterPro" id="IPR051333">
    <property type="entry name" value="CLIP_Serine_Protease"/>
</dbReference>
<reference evidence="13" key="1">
    <citation type="submission" date="2014-01" db="EMBL/GenBank/DDBJ databases">
        <title>The Genome Sequence of Anopheles farauti FAR1 (V2).</title>
        <authorList>
            <consortium name="The Broad Institute Genomics Platform"/>
            <person name="Neafsey D.E."/>
            <person name="Besansky N."/>
            <person name="Howell P."/>
            <person name="Walton C."/>
            <person name="Young S.K."/>
            <person name="Zeng Q."/>
            <person name="Gargeya S."/>
            <person name="Fitzgerald M."/>
            <person name="Haas B."/>
            <person name="Abouelleil A."/>
            <person name="Allen A.W."/>
            <person name="Alvarado L."/>
            <person name="Arachchi H.M."/>
            <person name="Berlin A.M."/>
            <person name="Chapman S.B."/>
            <person name="Gainer-Dewar J."/>
            <person name="Goldberg J."/>
            <person name="Griggs A."/>
            <person name="Gujja S."/>
            <person name="Hansen M."/>
            <person name="Howarth C."/>
            <person name="Imamovic A."/>
            <person name="Ireland A."/>
            <person name="Larimer J."/>
            <person name="McCowan C."/>
            <person name="Murphy C."/>
            <person name="Pearson M."/>
            <person name="Poon T.W."/>
            <person name="Priest M."/>
            <person name="Roberts A."/>
            <person name="Saif S."/>
            <person name="Shea T."/>
            <person name="Sisk P."/>
            <person name="Sykes S."/>
            <person name="Wortman J."/>
            <person name="Nusbaum C."/>
            <person name="Birren B."/>
        </authorList>
    </citation>
    <scope>NUCLEOTIDE SEQUENCE [LARGE SCALE GENOMIC DNA]</scope>
    <source>
        <strain evidence="13">FAR1</strain>
    </source>
</reference>
<reference evidence="12" key="2">
    <citation type="submission" date="2020-05" db="UniProtKB">
        <authorList>
            <consortium name="EnsemblMetazoa"/>
        </authorList>
    </citation>
    <scope>IDENTIFICATION</scope>
    <source>
        <strain evidence="12">FAR1</strain>
    </source>
</reference>
<keyword evidence="3" id="KW-0645">Protease</keyword>
<keyword evidence="8" id="KW-1015">Disulfide bond</keyword>
<evidence type="ECO:0000256" key="6">
    <source>
        <dbReference type="ARBA" id="ARBA00022825"/>
    </source>
</evidence>
<evidence type="ECO:0000256" key="3">
    <source>
        <dbReference type="ARBA" id="ARBA00022670"/>
    </source>
</evidence>
<evidence type="ECO:0000256" key="1">
    <source>
        <dbReference type="ARBA" id="ARBA00004613"/>
    </source>
</evidence>
<dbReference type="SMART" id="SM00020">
    <property type="entry name" value="Tryp_SPc"/>
    <property type="match status" value="1"/>
</dbReference>
<protein>
    <recommendedName>
        <fullName evidence="11">Peptidase S1 domain-containing protein</fullName>
    </recommendedName>
</protein>
<keyword evidence="6" id="KW-0720">Serine protease</keyword>
<evidence type="ECO:0000256" key="7">
    <source>
        <dbReference type="ARBA" id="ARBA00023145"/>
    </source>
</evidence>
<dbReference type="PRINTS" id="PR00722">
    <property type="entry name" value="CHYMOTRYPSIN"/>
</dbReference>
<evidence type="ECO:0000256" key="4">
    <source>
        <dbReference type="ARBA" id="ARBA00022729"/>
    </source>
</evidence>
<dbReference type="PANTHER" id="PTHR24260">
    <property type="match status" value="1"/>
</dbReference>
<evidence type="ECO:0000313" key="12">
    <source>
        <dbReference type="EnsemblMetazoa" id="AFAF012232-PA"/>
    </source>
</evidence>
<proteinExistence type="inferred from homology"/>
<dbReference type="PROSITE" id="PS50240">
    <property type="entry name" value="TRYPSIN_DOM"/>
    <property type="match status" value="2"/>
</dbReference>
<dbReference type="VEuPathDB" id="VectorBase:AFAF012232"/>
<dbReference type="Pfam" id="PF00089">
    <property type="entry name" value="Trypsin"/>
    <property type="match status" value="2"/>
</dbReference>
<keyword evidence="2" id="KW-0964">Secreted</keyword>
<keyword evidence="13" id="KW-1185">Reference proteome</keyword>
<dbReference type="Gene3D" id="2.40.10.10">
    <property type="entry name" value="Trypsin-like serine proteases"/>
    <property type="match status" value="3"/>
</dbReference>
<dbReference type="PANTHER" id="PTHR24260:SF136">
    <property type="entry name" value="GH08193P-RELATED"/>
    <property type="match status" value="1"/>
</dbReference>
<dbReference type="EMBL" id="AXCN02000556">
    <property type="status" value="NOT_ANNOTATED_CDS"/>
    <property type="molecule type" value="Genomic_DNA"/>
</dbReference>
<dbReference type="GO" id="GO:0005576">
    <property type="term" value="C:extracellular region"/>
    <property type="evidence" value="ECO:0007669"/>
    <property type="project" value="UniProtKB-SubCell"/>
</dbReference>
<feature type="chain" id="PRO_5008133068" description="Peptidase S1 domain-containing protein" evidence="10">
    <location>
        <begin position="27"/>
        <end position="575"/>
    </location>
</feature>